<evidence type="ECO:0000256" key="1">
    <source>
        <dbReference type="SAM" id="SignalP"/>
    </source>
</evidence>
<feature type="signal peptide" evidence="1">
    <location>
        <begin position="1"/>
        <end position="20"/>
    </location>
</feature>
<reference evidence="2 3" key="1">
    <citation type="submission" date="2024-04" db="EMBL/GenBank/DDBJ databases">
        <title>Phyllosticta paracitricarpa is synonymous to the EU quarantine fungus P. citricarpa based on phylogenomic analyses.</title>
        <authorList>
            <consortium name="Lawrence Berkeley National Laboratory"/>
            <person name="Van Ingen-Buijs V.A."/>
            <person name="Van Westerhoven A.C."/>
            <person name="Haridas S."/>
            <person name="Skiadas P."/>
            <person name="Martin F."/>
            <person name="Groenewald J.Z."/>
            <person name="Crous P.W."/>
            <person name="Seidl M.F."/>
        </authorList>
    </citation>
    <scope>NUCLEOTIDE SEQUENCE [LARGE SCALE GENOMIC DNA]</scope>
    <source>
        <strain evidence="2 3">CBS 123374</strain>
    </source>
</reference>
<dbReference type="EMBL" id="JBBWRZ010000004">
    <property type="protein sequence ID" value="KAK8237748.1"/>
    <property type="molecule type" value="Genomic_DNA"/>
</dbReference>
<evidence type="ECO:0000313" key="2">
    <source>
        <dbReference type="EMBL" id="KAK8237748.1"/>
    </source>
</evidence>
<comment type="caution">
    <text evidence="2">The sequence shown here is derived from an EMBL/GenBank/DDBJ whole genome shotgun (WGS) entry which is preliminary data.</text>
</comment>
<dbReference type="Proteomes" id="UP001492380">
    <property type="component" value="Unassembled WGS sequence"/>
</dbReference>
<accession>A0ABR1YRY8</accession>
<organism evidence="2 3">
    <name type="scientific">Phyllosticta capitalensis</name>
    <dbReference type="NCBI Taxonomy" id="121624"/>
    <lineage>
        <taxon>Eukaryota</taxon>
        <taxon>Fungi</taxon>
        <taxon>Dikarya</taxon>
        <taxon>Ascomycota</taxon>
        <taxon>Pezizomycotina</taxon>
        <taxon>Dothideomycetes</taxon>
        <taxon>Dothideomycetes incertae sedis</taxon>
        <taxon>Botryosphaeriales</taxon>
        <taxon>Phyllostictaceae</taxon>
        <taxon>Phyllosticta</taxon>
    </lineage>
</organism>
<sequence>MAGLKASVVSMLARLALVLAVTLPGPELHCMQIFSHPQDLFLPKVSGEKTASAQKRPLTFKVSPAATESCAMSFLSLPALPSEPVSDTWGQKTTHGCCLRSTPSAAALRHQWFPWRLEATEVFLTILCEVQTALVRKRVLPSKYITHRNMDVRRFLPRLFHFTWKLRISKGGAAFQVHRPQHRCVMRFLDFPPQALEALHCPPSSLPKHKPR</sequence>
<keyword evidence="1" id="KW-0732">Signal</keyword>
<evidence type="ECO:0000313" key="3">
    <source>
        <dbReference type="Proteomes" id="UP001492380"/>
    </source>
</evidence>
<name>A0ABR1YRY8_9PEZI</name>
<feature type="chain" id="PRO_5046698851" evidence="1">
    <location>
        <begin position="21"/>
        <end position="212"/>
    </location>
</feature>
<gene>
    <name evidence="2" type="ORF">HDK90DRAFT_202946</name>
</gene>
<proteinExistence type="predicted"/>
<keyword evidence="3" id="KW-1185">Reference proteome</keyword>
<protein>
    <submittedName>
        <fullName evidence="2">Uncharacterized protein</fullName>
    </submittedName>
</protein>